<dbReference type="PANTHER" id="PTHR33447:SF20">
    <property type="entry name" value="GLUTATHIONE GAMMA-GLUTAMYLCYSTEINYLTRANSFERASE"/>
    <property type="match status" value="1"/>
</dbReference>
<feature type="domain" description="Peptidase C83" evidence="5">
    <location>
        <begin position="1"/>
        <end position="213"/>
    </location>
</feature>
<dbReference type="InterPro" id="IPR007719">
    <property type="entry name" value="PCS_N"/>
</dbReference>
<dbReference type="Proteomes" id="UP000663828">
    <property type="component" value="Unassembled WGS sequence"/>
</dbReference>
<accession>A0A814XPV1</accession>
<dbReference type="GO" id="GO:0010038">
    <property type="term" value="P:response to metal ion"/>
    <property type="evidence" value="ECO:0007669"/>
    <property type="project" value="InterPro"/>
</dbReference>
<dbReference type="Gene3D" id="3.90.70.30">
    <property type="entry name" value="Phytochelatin synthase, N-terminal domain"/>
    <property type="match status" value="1"/>
</dbReference>
<dbReference type="GO" id="GO:0016756">
    <property type="term" value="F:glutathione gamma-glutamylcysteinyltransferase activity"/>
    <property type="evidence" value="ECO:0007669"/>
    <property type="project" value="UniProtKB-EC"/>
</dbReference>
<evidence type="ECO:0000313" key="6">
    <source>
        <dbReference type="EMBL" id="CAF1216487.1"/>
    </source>
</evidence>
<evidence type="ECO:0000256" key="3">
    <source>
        <dbReference type="ARBA" id="ARBA00022679"/>
    </source>
</evidence>
<dbReference type="GO" id="GO:0046872">
    <property type="term" value="F:metal ion binding"/>
    <property type="evidence" value="ECO:0007669"/>
    <property type="project" value="UniProtKB-KW"/>
</dbReference>
<dbReference type="PANTHER" id="PTHR33447">
    <property type="entry name" value="GLUTATHIONE GAMMA-GLUTAMYLCYSTEINYLTRANSFERASE"/>
    <property type="match status" value="1"/>
</dbReference>
<evidence type="ECO:0000313" key="7">
    <source>
        <dbReference type="EMBL" id="CAF1398982.1"/>
    </source>
</evidence>
<dbReference type="AlphaFoldDB" id="A0A814XPV1"/>
<dbReference type="PROSITE" id="PS51443">
    <property type="entry name" value="PCS"/>
    <property type="match status" value="1"/>
</dbReference>
<dbReference type="Pfam" id="PF05023">
    <property type="entry name" value="Phytochelatin"/>
    <property type="match status" value="1"/>
</dbReference>
<dbReference type="InterPro" id="IPR038765">
    <property type="entry name" value="Papain-like_cys_pep_sf"/>
</dbReference>
<dbReference type="InterPro" id="IPR038156">
    <property type="entry name" value="PCS_N_sf"/>
</dbReference>
<dbReference type="EC" id="2.3.2.15" evidence="1"/>
<keyword evidence="3" id="KW-0808">Transferase</keyword>
<evidence type="ECO:0000256" key="1">
    <source>
        <dbReference type="ARBA" id="ARBA00012468"/>
    </source>
</evidence>
<gene>
    <name evidence="7" type="ORF">EDS130_LOCUS35894</name>
    <name evidence="6" type="ORF">XAT740_LOCUS24473</name>
</gene>
<keyword evidence="2" id="KW-0104">Cadmium</keyword>
<keyword evidence="8" id="KW-1185">Reference proteome</keyword>
<name>A0A814XPV1_ADIRI</name>
<organism evidence="6 8">
    <name type="scientific">Adineta ricciae</name>
    <name type="common">Rotifer</name>
    <dbReference type="NCBI Taxonomy" id="249248"/>
    <lineage>
        <taxon>Eukaryota</taxon>
        <taxon>Metazoa</taxon>
        <taxon>Spiralia</taxon>
        <taxon>Gnathifera</taxon>
        <taxon>Rotifera</taxon>
        <taxon>Eurotatoria</taxon>
        <taxon>Bdelloidea</taxon>
        <taxon>Adinetida</taxon>
        <taxon>Adinetidae</taxon>
        <taxon>Adineta</taxon>
    </lineage>
</organism>
<comment type="caution">
    <text evidence="6">The sequence shown here is derived from an EMBL/GenBank/DDBJ whole genome shotgun (WGS) entry which is preliminary data.</text>
</comment>
<dbReference type="SUPFAM" id="SSF54001">
    <property type="entry name" value="Cysteine proteinases"/>
    <property type="match status" value="1"/>
</dbReference>
<evidence type="ECO:0000256" key="2">
    <source>
        <dbReference type="ARBA" id="ARBA00022539"/>
    </source>
</evidence>
<keyword evidence="4" id="KW-0479">Metal-binding</keyword>
<sequence length="216" mass="24970">MPQSHSLNEDPLDLWYLSLITCAKSGEGQDLLTTSLRHSFDRLHPHFELQERDDFCSIACASILLNTLLPSSKSTQSSIYATAAKKYLTDGIVLTDLFNIVTACGLSSVIRHSNQERFKDQFLEDIKNPEMFLIINYWRQFEWPREGEFYRNGHFSLAAGFNEATEQVLILDTSDSIRPYHWLDLKHLMRMMCTYDQVAAMPRGYLIILDPNQKKK</sequence>
<protein>
    <recommendedName>
        <fullName evidence="1">glutathione gamma-glutamylcysteinyltransferase</fullName>
        <ecNumber evidence="1">2.3.2.15</ecNumber>
    </recommendedName>
</protein>
<evidence type="ECO:0000313" key="8">
    <source>
        <dbReference type="Proteomes" id="UP000663828"/>
    </source>
</evidence>
<dbReference type="InterPro" id="IPR040409">
    <property type="entry name" value="PCS-like"/>
</dbReference>
<dbReference type="EMBL" id="CAJNOJ010000323">
    <property type="protein sequence ID" value="CAF1398982.1"/>
    <property type="molecule type" value="Genomic_DNA"/>
</dbReference>
<dbReference type="OrthoDB" id="448954at2759"/>
<reference evidence="6" key="1">
    <citation type="submission" date="2021-02" db="EMBL/GenBank/DDBJ databases">
        <authorList>
            <person name="Nowell W R."/>
        </authorList>
    </citation>
    <scope>NUCLEOTIDE SEQUENCE</scope>
</reference>
<dbReference type="GO" id="GO:0046938">
    <property type="term" value="P:phytochelatin biosynthetic process"/>
    <property type="evidence" value="ECO:0007669"/>
    <property type="project" value="InterPro"/>
</dbReference>
<dbReference type="Proteomes" id="UP000663852">
    <property type="component" value="Unassembled WGS sequence"/>
</dbReference>
<evidence type="ECO:0000256" key="4">
    <source>
        <dbReference type="ARBA" id="ARBA00022723"/>
    </source>
</evidence>
<evidence type="ECO:0000259" key="5">
    <source>
        <dbReference type="PROSITE" id="PS51443"/>
    </source>
</evidence>
<dbReference type="EMBL" id="CAJNOR010001896">
    <property type="protein sequence ID" value="CAF1216487.1"/>
    <property type="molecule type" value="Genomic_DNA"/>
</dbReference>
<proteinExistence type="predicted"/>